<dbReference type="Gene3D" id="3.40.50.150">
    <property type="entry name" value="Vaccinia Virus protein VP39"/>
    <property type="match status" value="1"/>
</dbReference>
<name>A0ABT2Y4L1_9MOLU</name>
<dbReference type="Pfam" id="PF05175">
    <property type="entry name" value="MTS"/>
    <property type="match status" value="1"/>
</dbReference>
<dbReference type="SUPFAM" id="SSF53335">
    <property type="entry name" value="S-adenosyl-L-methionine-dependent methyltransferases"/>
    <property type="match status" value="1"/>
</dbReference>
<proteinExistence type="predicted"/>
<dbReference type="InterPro" id="IPR046977">
    <property type="entry name" value="RsmC/RlmG"/>
</dbReference>
<evidence type="ECO:0000313" key="5">
    <source>
        <dbReference type="Proteomes" id="UP001177160"/>
    </source>
</evidence>
<dbReference type="PANTHER" id="PTHR47816:SF4">
    <property type="entry name" value="RIBOSOMAL RNA SMALL SUBUNIT METHYLTRANSFERASE C"/>
    <property type="match status" value="1"/>
</dbReference>
<dbReference type="GO" id="GO:0008168">
    <property type="term" value="F:methyltransferase activity"/>
    <property type="evidence" value="ECO:0007669"/>
    <property type="project" value="UniProtKB-KW"/>
</dbReference>
<comment type="caution">
    <text evidence="4">The sequence shown here is derived from an EMBL/GenBank/DDBJ whole genome shotgun (WGS) entry which is preliminary data.</text>
</comment>
<dbReference type="InterPro" id="IPR029063">
    <property type="entry name" value="SAM-dependent_MTases_sf"/>
</dbReference>
<sequence length="199" mass="22632">MSGQYFENNPGLKHDIHEYSLSMNGKTFRFLTDSGVFSRNYFDFGSKTLVEIFKPFEGAKSFLDLGCGYGPIGTIVKKTYPNLEVSLSDVNPRAVELAKQNLLKNDVSATVMCSDGFNQINQTYDIILLNPPIRAGKQTVFNLYVESYEHLNPLGELWIVIQKKQGAESSLKFLKEHFQMVEIVDKNKGYFIIRNKKIV</sequence>
<evidence type="ECO:0000313" key="4">
    <source>
        <dbReference type="EMBL" id="MCV2231671.1"/>
    </source>
</evidence>
<accession>A0ABT2Y4L1</accession>
<keyword evidence="2" id="KW-0808">Transferase</keyword>
<dbReference type="CDD" id="cd02440">
    <property type="entry name" value="AdoMet_MTases"/>
    <property type="match status" value="1"/>
</dbReference>
<keyword evidence="5" id="KW-1185">Reference proteome</keyword>
<protein>
    <submittedName>
        <fullName evidence="4">Methyltransferase</fullName>
    </submittedName>
</protein>
<evidence type="ECO:0000259" key="3">
    <source>
        <dbReference type="Pfam" id="PF05175"/>
    </source>
</evidence>
<dbReference type="InterPro" id="IPR007848">
    <property type="entry name" value="Small_mtfrase_dom"/>
</dbReference>
<evidence type="ECO:0000256" key="1">
    <source>
        <dbReference type="ARBA" id="ARBA00022603"/>
    </source>
</evidence>
<gene>
    <name evidence="4" type="ORF">N7548_02415</name>
</gene>
<feature type="domain" description="Methyltransferase small" evidence="3">
    <location>
        <begin position="28"/>
        <end position="193"/>
    </location>
</feature>
<dbReference type="GO" id="GO:0032259">
    <property type="term" value="P:methylation"/>
    <property type="evidence" value="ECO:0007669"/>
    <property type="project" value="UniProtKB-KW"/>
</dbReference>
<dbReference type="Proteomes" id="UP001177160">
    <property type="component" value="Unassembled WGS sequence"/>
</dbReference>
<dbReference type="EMBL" id="JAOVQM010000002">
    <property type="protein sequence ID" value="MCV2231671.1"/>
    <property type="molecule type" value="Genomic_DNA"/>
</dbReference>
<organism evidence="4 5">
    <name type="scientific">Paracholeplasma manati</name>
    <dbReference type="NCBI Taxonomy" id="591373"/>
    <lineage>
        <taxon>Bacteria</taxon>
        <taxon>Bacillati</taxon>
        <taxon>Mycoplasmatota</taxon>
        <taxon>Mollicutes</taxon>
        <taxon>Acholeplasmatales</taxon>
        <taxon>Acholeplasmataceae</taxon>
        <taxon>Paracholeplasma</taxon>
    </lineage>
</organism>
<evidence type="ECO:0000256" key="2">
    <source>
        <dbReference type="ARBA" id="ARBA00022679"/>
    </source>
</evidence>
<keyword evidence="1 4" id="KW-0489">Methyltransferase</keyword>
<reference evidence="4" key="1">
    <citation type="submission" date="2022-09" db="EMBL/GenBank/DDBJ databases">
        <title>Novel Mycoplasma species identified in domestic and wild animals.</title>
        <authorList>
            <person name="Volokhov D.V."/>
            <person name="Furtak V.A."/>
            <person name="Zagorodnyaya T.A."/>
        </authorList>
    </citation>
    <scope>NUCLEOTIDE SEQUENCE</scope>
    <source>
        <strain evidence="4">Oakley</strain>
    </source>
</reference>
<dbReference type="RefSeq" id="WP_263607810.1">
    <property type="nucleotide sequence ID" value="NZ_JAOVQM010000002.1"/>
</dbReference>
<dbReference type="PANTHER" id="PTHR47816">
    <property type="entry name" value="RIBOSOMAL RNA SMALL SUBUNIT METHYLTRANSFERASE C"/>
    <property type="match status" value="1"/>
</dbReference>